<reference evidence="4" key="1">
    <citation type="submission" date="2021-02" db="EMBL/GenBank/DDBJ databases">
        <authorList>
            <person name="Nowell W R."/>
        </authorList>
    </citation>
    <scope>NUCLEOTIDE SEQUENCE</scope>
</reference>
<evidence type="ECO:0000313" key="5">
    <source>
        <dbReference type="Proteomes" id="UP000663833"/>
    </source>
</evidence>
<name>A0A818Q5Q2_9BILA</name>
<protein>
    <submittedName>
        <fullName evidence="4">Uncharacterized protein</fullName>
    </submittedName>
</protein>
<dbReference type="GO" id="GO:0005634">
    <property type="term" value="C:nucleus"/>
    <property type="evidence" value="ECO:0007669"/>
    <property type="project" value="TreeGrafter"/>
</dbReference>
<dbReference type="Proteomes" id="UP000663833">
    <property type="component" value="Unassembled WGS sequence"/>
</dbReference>
<dbReference type="InterPro" id="IPR001611">
    <property type="entry name" value="Leu-rich_rpt"/>
</dbReference>
<dbReference type="InterPro" id="IPR027038">
    <property type="entry name" value="RanGap"/>
</dbReference>
<comment type="caution">
    <text evidence="4">The sequence shown here is derived from an EMBL/GenBank/DDBJ whole genome shotgun (WGS) entry which is preliminary data.</text>
</comment>
<dbReference type="Gene3D" id="3.80.10.10">
    <property type="entry name" value="Ribonuclease Inhibitor"/>
    <property type="match status" value="2"/>
</dbReference>
<dbReference type="GO" id="GO:0031267">
    <property type="term" value="F:small GTPase binding"/>
    <property type="evidence" value="ECO:0007669"/>
    <property type="project" value="TreeGrafter"/>
</dbReference>
<dbReference type="GO" id="GO:0048471">
    <property type="term" value="C:perinuclear region of cytoplasm"/>
    <property type="evidence" value="ECO:0007669"/>
    <property type="project" value="TreeGrafter"/>
</dbReference>
<dbReference type="Pfam" id="PF13516">
    <property type="entry name" value="LRR_6"/>
    <property type="match status" value="3"/>
</dbReference>
<dbReference type="AlphaFoldDB" id="A0A818Q5Q2"/>
<dbReference type="GO" id="GO:0005829">
    <property type="term" value="C:cytosol"/>
    <property type="evidence" value="ECO:0007669"/>
    <property type="project" value="TreeGrafter"/>
</dbReference>
<keyword evidence="2" id="KW-0433">Leucine-rich repeat</keyword>
<dbReference type="GO" id="GO:0006913">
    <property type="term" value="P:nucleocytoplasmic transport"/>
    <property type="evidence" value="ECO:0007669"/>
    <property type="project" value="TreeGrafter"/>
</dbReference>
<dbReference type="PANTHER" id="PTHR24113">
    <property type="entry name" value="RAN GTPASE-ACTIVATING PROTEIN 1"/>
    <property type="match status" value="1"/>
</dbReference>
<evidence type="ECO:0000256" key="1">
    <source>
        <dbReference type="ARBA" id="ARBA00022468"/>
    </source>
</evidence>
<dbReference type="EMBL" id="CAJNYD010004797">
    <property type="protein sequence ID" value="CAF3632904.1"/>
    <property type="molecule type" value="Genomic_DNA"/>
</dbReference>
<keyword evidence="1" id="KW-0343">GTPase activation</keyword>
<dbReference type="SUPFAM" id="SSF52047">
    <property type="entry name" value="RNI-like"/>
    <property type="match status" value="1"/>
</dbReference>
<dbReference type="PANTHER" id="PTHR24113:SF12">
    <property type="entry name" value="RAN GTPASE-ACTIVATING PROTEIN 1"/>
    <property type="match status" value="1"/>
</dbReference>
<dbReference type="SMART" id="SM00368">
    <property type="entry name" value="LRR_RI"/>
    <property type="match status" value="4"/>
</dbReference>
<accession>A0A818Q5Q2</accession>
<evidence type="ECO:0000256" key="3">
    <source>
        <dbReference type="ARBA" id="ARBA00022737"/>
    </source>
</evidence>
<evidence type="ECO:0000313" key="4">
    <source>
        <dbReference type="EMBL" id="CAF3632904.1"/>
    </source>
</evidence>
<evidence type="ECO:0000256" key="2">
    <source>
        <dbReference type="ARBA" id="ARBA00022614"/>
    </source>
</evidence>
<keyword evidence="3" id="KW-0677">Repeat</keyword>
<organism evidence="4 5">
    <name type="scientific">Rotaria socialis</name>
    <dbReference type="NCBI Taxonomy" id="392032"/>
    <lineage>
        <taxon>Eukaryota</taxon>
        <taxon>Metazoa</taxon>
        <taxon>Spiralia</taxon>
        <taxon>Gnathifera</taxon>
        <taxon>Rotifera</taxon>
        <taxon>Eurotatoria</taxon>
        <taxon>Bdelloidea</taxon>
        <taxon>Philodinida</taxon>
        <taxon>Philodinidae</taxon>
        <taxon>Rotaria</taxon>
    </lineage>
</organism>
<dbReference type="InterPro" id="IPR032675">
    <property type="entry name" value="LRR_dom_sf"/>
</dbReference>
<dbReference type="GO" id="GO:0005096">
    <property type="term" value="F:GTPase activator activity"/>
    <property type="evidence" value="ECO:0007669"/>
    <property type="project" value="UniProtKB-KW"/>
</dbReference>
<sequence>MLHRNEILTTLLLGNNNIGDNGVKYLADALYSGTVLNVLDLSGNNIGPSLQTLDLSINNIGDEGAKYLSDLMENQTELQALDLRSNRITDKGAEFLVIGLNRNTILKRISLWQNEITDNGAQHLMYALHHNHQRIILNIYENRLKTTGVVRREALYRFIRSRVLCEESNLFGRNRSQRTTSRMFADHSDTQNTQPMNEEDFWLGLYGAKELFSRLPDWSRNSSLYLIVAYIWTSRTLINPE</sequence>
<proteinExistence type="predicted"/>
<gene>
    <name evidence="4" type="ORF">LUA448_LOCUS32016</name>
</gene>